<dbReference type="AlphaFoldDB" id="A0A2S9M903"/>
<evidence type="ECO:0000256" key="1">
    <source>
        <dbReference type="SAM" id="MobiDB-lite"/>
    </source>
</evidence>
<dbReference type="Proteomes" id="UP000238982">
    <property type="component" value="Unassembled WGS sequence"/>
</dbReference>
<proteinExistence type="predicted"/>
<gene>
    <name evidence="2" type="ORF">C6Q15_29875</name>
</gene>
<comment type="caution">
    <text evidence="2">The sequence shown here is derived from an EMBL/GenBank/DDBJ whole genome shotgun (WGS) entry which is preliminary data.</text>
</comment>
<feature type="region of interest" description="Disordered" evidence="1">
    <location>
        <begin position="1"/>
        <end position="27"/>
    </location>
</feature>
<protein>
    <submittedName>
        <fullName evidence="2">Uncharacterized protein</fullName>
    </submittedName>
</protein>
<dbReference type="EMBL" id="PVGH01000115">
    <property type="protein sequence ID" value="PRF53466.1"/>
    <property type="molecule type" value="Genomic_DNA"/>
</dbReference>
<sequence length="65" mass="7347">MHALWRDARASCARRGPPHGDLRSGRRPRVFLRAHASTTSRARCNRFACRARRTARATQTCASQV</sequence>
<evidence type="ECO:0000313" key="3">
    <source>
        <dbReference type="Proteomes" id="UP000238982"/>
    </source>
</evidence>
<reference evidence="2 3" key="1">
    <citation type="submission" date="2018-03" db="EMBL/GenBank/DDBJ databases">
        <authorList>
            <person name="Keele B.F."/>
        </authorList>
    </citation>
    <scope>NUCLEOTIDE SEQUENCE [LARGE SCALE GENOMIC DNA]</scope>
    <source>
        <strain evidence="2 3">AU19729</strain>
    </source>
</reference>
<evidence type="ECO:0000313" key="2">
    <source>
        <dbReference type="EMBL" id="PRF53466.1"/>
    </source>
</evidence>
<name>A0A2S9M903_9BURK</name>
<organism evidence="2 3">
    <name type="scientific">Burkholderia multivorans</name>
    <dbReference type="NCBI Taxonomy" id="87883"/>
    <lineage>
        <taxon>Bacteria</taxon>
        <taxon>Pseudomonadati</taxon>
        <taxon>Pseudomonadota</taxon>
        <taxon>Betaproteobacteria</taxon>
        <taxon>Burkholderiales</taxon>
        <taxon>Burkholderiaceae</taxon>
        <taxon>Burkholderia</taxon>
        <taxon>Burkholderia cepacia complex</taxon>
    </lineage>
</organism>
<accession>A0A2S9M903</accession>